<dbReference type="AlphaFoldDB" id="A0A7Z0BS96"/>
<dbReference type="Proteomes" id="UP000522081">
    <property type="component" value="Unassembled WGS sequence"/>
</dbReference>
<dbReference type="PROSITE" id="PS01124">
    <property type="entry name" value="HTH_ARAC_FAMILY_2"/>
    <property type="match status" value="1"/>
</dbReference>
<accession>A0A7Z0BS96</accession>
<dbReference type="GO" id="GO:0003700">
    <property type="term" value="F:DNA-binding transcription factor activity"/>
    <property type="evidence" value="ECO:0007669"/>
    <property type="project" value="InterPro"/>
</dbReference>
<organism evidence="2 3">
    <name type="scientific">Novosphingobium marinum</name>
    <dbReference type="NCBI Taxonomy" id="1514948"/>
    <lineage>
        <taxon>Bacteria</taxon>
        <taxon>Pseudomonadati</taxon>
        <taxon>Pseudomonadota</taxon>
        <taxon>Alphaproteobacteria</taxon>
        <taxon>Sphingomonadales</taxon>
        <taxon>Sphingomonadaceae</taxon>
        <taxon>Novosphingobium</taxon>
    </lineage>
</organism>
<name>A0A7Z0BS96_9SPHN</name>
<dbReference type="RefSeq" id="WP_179406636.1">
    <property type="nucleotide sequence ID" value="NZ_BMGF01000006.1"/>
</dbReference>
<gene>
    <name evidence="2" type="ORF">FHS75_000990</name>
</gene>
<evidence type="ECO:0000259" key="1">
    <source>
        <dbReference type="PROSITE" id="PS01124"/>
    </source>
</evidence>
<dbReference type="SMART" id="SM00342">
    <property type="entry name" value="HTH_ARAC"/>
    <property type="match status" value="1"/>
</dbReference>
<dbReference type="EMBL" id="JACBZF010000002">
    <property type="protein sequence ID" value="NYH94671.1"/>
    <property type="molecule type" value="Genomic_DNA"/>
</dbReference>
<dbReference type="GO" id="GO:0043565">
    <property type="term" value="F:sequence-specific DNA binding"/>
    <property type="evidence" value="ECO:0007669"/>
    <property type="project" value="InterPro"/>
</dbReference>
<feature type="domain" description="HTH araC/xylS-type" evidence="1">
    <location>
        <begin position="134"/>
        <end position="233"/>
    </location>
</feature>
<keyword evidence="2" id="KW-0238">DNA-binding</keyword>
<proteinExistence type="predicted"/>
<evidence type="ECO:0000313" key="2">
    <source>
        <dbReference type="EMBL" id="NYH94671.1"/>
    </source>
</evidence>
<dbReference type="InterPro" id="IPR018060">
    <property type="entry name" value="HTH_AraC"/>
</dbReference>
<comment type="caution">
    <text evidence="2">The sequence shown here is derived from an EMBL/GenBank/DDBJ whole genome shotgun (WGS) entry which is preliminary data.</text>
</comment>
<protein>
    <submittedName>
        <fullName evidence="2">AraC-like DNA-binding protein</fullName>
    </submittedName>
</protein>
<keyword evidence="3" id="KW-1185">Reference proteome</keyword>
<evidence type="ECO:0000313" key="3">
    <source>
        <dbReference type="Proteomes" id="UP000522081"/>
    </source>
</evidence>
<dbReference type="Pfam" id="PF12833">
    <property type="entry name" value="HTH_18"/>
    <property type="match status" value="1"/>
</dbReference>
<sequence>MPDGEFVADYLVPEWATLRFHSGSLPVARGRDRTIVAGTNFPVTGPHSREINFTIGATRQWGVRLLPAGWARYVREPAVSFANRLIDGHRNVAFARLAQLANSLFQGEPDLDAEYERILAHFRSGESEPDIDEDRIIAMQKAMTDPETTSVWEVAEAAGVSQRTIERICNRAFGFSPKTILRRQRFLRSLTDATLDPTLSWTDAMDLSYHDQPQFVRDFRHFMDMTPGQYAALEKPIVEPVTRARALHNARRREGADDSSPDCGAA</sequence>
<dbReference type="PROSITE" id="PS00356">
    <property type="entry name" value="HTH_LACI_1"/>
    <property type="match status" value="1"/>
</dbReference>
<dbReference type="Gene3D" id="1.10.10.60">
    <property type="entry name" value="Homeodomain-like"/>
    <property type="match status" value="1"/>
</dbReference>
<reference evidence="2 3" key="1">
    <citation type="submission" date="2020-07" db="EMBL/GenBank/DDBJ databases">
        <title>Genomic Encyclopedia of Type Strains, Phase IV (KMG-IV): sequencing the most valuable type-strain genomes for metagenomic binning, comparative biology and taxonomic classification.</title>
        <authorList>
            <person name="Goeker M."/>
        </authorList>
    </citation>
    <scope>NUCLEOTIDE SEQUENCE [LARGE SCALE GENOMIC DNA]</scope>
    <source>
        <strain evidence="2 3">DSM 29043</strain>
    </source>
</reference>